<keyword evidence="2 5" id="KW-0808">Transferase</keyword>
<dbReference type="EMBL" id="JACCBX010000002">
    <property type="protein sequence ID" value="NYE04354.1"/>
    <property type="molecule type" value="Genomic_DNA"/>
</dbReference>
<keyword evidence="4 7" id="KW-0456">Lyase</keyword>
<dbReference type="PROSITE" id="PS00815">
    <property type="entry name" value="AIPM_HOMOCIT_SYNTH_1"/>
    <property type="match status" value="1"/>
</dbReference>
<reference evidence="8" key="1">
    <citation type="submission" date="2020-07" db="EMBL/GenBank/DDBJ databases">
        <authorList>
            <person name="Partida-Martinez L."/>
            <person name="Huntemann M."/>
            <person name="Clum A."/>
            <person name="Wang J."/>
            <person name="Palaniappan K."/>
            <person name="Ritter S."/>
            <person name="Chen I.-M."/>
            <person name="Stamatis D."/>
            <person name="Reddy T."/>
            <person name="O'Malley R."/>
            <person name="Daum C."/>
            <person name="Shapiro N."/>
            <person name="Ivanova N."/>
            <person name="Kyrpides N."/>
            <person name="Woyke T."/>
        </authorList>
    </citation>
    <scope>NUCLEOTIDE SEQUENCE [LARGE SCALE GENOMIC DNA]</scope>
    <source>
        <strain evidence="8">AT2.8</strain>
    </source>
</reference>
<proteinExistence type="inferred from homology"/>
<dbReference type="Proteomes" id="UP000548423">
    <property type="component" value="Unassembled WGS sequence"/>
</dbReference>
<dbReference type="EC" id="4.1.3.4" evidence="7"/>
<dbReference type="InterPro" id="IPR013785">
    <property type="entry name" value="Aldolase_TIM"/>
</dbReference>
<evidence type="ECO:0000256" key="5">
    <source>
        <dbReference type="RuleBase" id="RU003523"/>
    </source>
</evidence>
<evidence type="ECO:0000313" key="7">
    <source>
        <dbReference type="EMBL" id="NYE04354.1"/>
    </source>
</evidence>
<feature type="domain" description="Pyruvate carboxyltransferase" evidence="6">
    <location>
        <begin position="7"/>
        <end position="274"/>
    </location>
</feature>
<dbReference type="CDD" id="cd07938">
    <property type="entry name" value="DRE_TIM_HMGL"/>
    <property type="match status" value="1"/>
</dbReference>
<comment type="similarity">
    <text evidence="1">Belongs to the HMG-CoA lyase family.</text>
</comment>
<dbReference type="Gene3D" id="3.20.20.70">
    <property type="entry name" value="Aldolase class I"/>
    <property type="match status" value="1"/>
</dbReference>
<dbReference type="GO" id="GO:0004419">
    <property type="term" value="F:hydroxymethylglutaryl-CoA lyase activity"/>
    <property type="evidence" value="ECO:0007669"/>
    <property type="project" value="UniProtKB-EC"/>
</dbReference>
<dbReference type="GO" id="GO:0046912">
    <property type="term" value="F:acyltransferase activity, acyl groups converted into alkyl on transfer"/>
    <property type="evidence" value="ECO:0007669"/>
    <property type="project" value="InterPro"/>
</dbReference>
<sequence length="296" mass="32650">MLFPEKIQIRDVSLRDGLQNEPVFVETNQKINKLIELIDAGFRRIEVTSFVHPKWVPAMQDADIIGQNLPEVHGVEYEALVPNQRGLDRFLKSKIHNGVFFLSASAKHNQANLNKSIDESLVEIKGLVEQSRREERKAIGAIATAFVCPFGGVVPYFEVERIAEKLVSFGVDELGLGDTIGKAAPRQVYEYCSRLAEKFPDIPIALHLHDTYGYGLANVMAGIQAGVHLLDVAQAGLGGCPYAPGAPGNVQASRVVEFLELQDINTGLNLERLKQLDCSFSQLLRDAEALTKNVQC</sequence>
<gene>
    <name evidence="7" type="ORF">F4694_001098</name>
</gene>
<reference evidence="8" key="2">
    <citation type="submission" date="2020-08" db="EMBL/GenBank/DDBJ databases">
        <title>The Agave Microbiome: Exploring the role of microbial communities in plant adaptations to desert environments.</title>
        <authorList>
            <person name="Partida-Martinez L.P."/>
        </authorList>
    </citation>
    <scope>NUCLEOTIDE SEQUENCE [LARGE SCALE GENOMIC DNA]</scope>
    <source>
        <strain evidence="8">AT2.8</strain>
    </source>
</reference>
<keyword evidence="3" id="KW-0479">Metal-binding</keyword>
<dbReference type="PANTHER" id="PTHR42738:SF7">
    <property type="entry name" value="HYDROXYMETHYLGLUTARYL-COA LYASE"/>
    <property type="match status" value="1"/>
</dbReference>
<dbReference type="PANTHER" id="PTHR42738">
    <property type="entry name" value="HYDROXYMETHYLGLUTARYL-COA LYASE"/>
    <property type="match status" value="1"/>
</dbReference>
<dbReference type="SUPFAM" id="SSF51569">
    <property type="entry name" value="Aldolase"/>
    <property type="match status" value="1"/>
</dbReference>
<dbReference type="GO" id="GO:0046951">
    <property type="term" value="P:ketone body biosynthetic process"/>
    <property type="evidence" value="ECO:0007669"/>
    <property type="project" value="TreeGrafter"/>
</dbReference>
<dbReference type="NCBIfam" id="NF004283">
    <property type="entry name" value="PRK05692.1"/>
    <property type="match status" value="1"/>
</dbReference>
<comment type="similarity">
    <text evidence="5">Belongs to the alpha-IPM synthase/homocitrate synthase family.</text>
</comment>
<dbReference type="AlphaFoldDB" id="A0A852TAF4"/>
<dbReference type="InterPro" id="IPR043594">
    <property type="entry name" value="HMGL"/>
</dbReference>
<dbReference type="PROSITE" id="PS50991">
    <property type="entry name" value="PYR_CT"/>
    <property type="match status" value="1"/>
</dbReference>
<name>A0A852TAF4_9BACI</name>
<evidence type="ECO:0000256" key="3">
    <source>
        <dbReference type="ARBA" id="ARBA00022723"/>
    </source>
</evidence>
<dbReference type="GO" id="GO:0006552">
    <property type="term" value="P:L-leucine catabolic process"/>
    <property type="evidence" value="ECO:0007669"/>
    <property type="project" value="TreeGrafter"/>
</dbReference>
<evidence type="ECO:0000256" key="4">
    <source>
        <dbReference type="ARBA" id="ARBA00023239"/>
    </source>
</evidence>
<organism evidence="7 8">
    <name type="scientific">Neobacillus niacini</name>
    <dbReference type="NCBI Taxonomy" id="86668"/>
    <lineage>
        <taxon>Bacteria</taxon>
        <taxon>Bacillati</taxon>
        <taxon>Bacillota</taxon>
        <taxon>Bacilli</taxon>
        <taxon>Bacillales</taxon>
        <taxon>Bacillaceae</taxon>
        <taxon>Neobacillus</taxon>
    </lineage>
</organism>
<dbReference type="InterPro" id="IPR000891">
    <property type="entry name" value="PYR_CT"/>
</dbReference>
<accession>A0A852TAF4</accession>
<protein>
    <submittedName>
        <fullName evidence="7">Hydroxymethylglutaryl-CoA lyase</fullName>
        <ecNumber evidence="7">4.1.3.4</ecNumber>
    </submittedName>
</protein>
<evidence type="ECO:0000256" key="2">
    <source>
        <dbReference type="ARBA" id="ARBA00022679"/>
    </source>
</evidence>
<comment type="caution">
    <text evidence="7">The sequence shown here is derived from an EMBL/GenBank/DDBJ whole genome shotgun (WGS) entry which is preliminary data.</text>
</comment>
<evidence type="ECO:0000256" key="1">
    <source>
        <dbReference type="ARBA" id="ARBA00009405"/>
    </source>
</evidence>
<evidence type="ECO:0000313" key="8">
    <source>
        <dbReference type="Proteomes" id="UP000548423"/>
    </source>
</evidence>
<evidence type="ECO:0000259" key="6">
    <source>
        <dbReference type="PROSITE" id="PS50991"/>
    </source>
</evidence>
<dbReference type="InterPro" id="IPR002034">
    <property type="entry name" value="AIPM/Hcit_synth_CS"/>
</dbReference>
<dbReference type="Pfam" id="PF00682">
    <property type="entry name" value="HMGL-like"/>
    <property type="match status" value="1"/>
</dbReference>
<dbReference type="GO" id="GO:0046872">
    <property type="term" value="F:metal ion binding"/>
    <property type="evidence" value="ECO:0007669"/>
    <property type="project" value="UniProtKB-KW"/>
</dbReference>